<dbReference type="InterPro" id="IPR011051">
    <property type="entry name" value="RmlC_Cupin_sf"/>
</dbReference>
<name>A0ABQ6IC67_9MICO</name>
<organism evidence="3 4">
    <name type="scientific">Demequina litorisediminis</name>
    <dbReference type="NCBI Taxonomy" id="1849022"/>
    <lineage>
        <taxon>Bacteria</taxon>
        <taxon>Bacillati</taxon>
        <taxon>Actinomycetota</taxon>
        <taxon>Actinomycetes</taxon>
        <taxon>Micrococcales</taxon>
        <taxon>Demequinaceae</taxon>
        <taxon>Demequina</taxon>
    </lineage>
</organism>
<comment type="caution">
    <text evidence="3">The sequence shown here is derived from an EMBL/GenBank/DDBJ whole genome shotgun (WGS) entry which is preliminary data.</text>
</comment>
<evidence type="ECO:0000313" key="4">
    <source>
        <dbReference type="Proteomes" id="UP001157125"/>
    </source>
</evidence>
<sequence length="105" mass="11519">MPVLSWGHTDHWHQWGEVLAVVAGDVVARLEDGSERHVTEDSALWLPAHCVHAVRMSEDAVLLPVISGDDGFDGTMPPHPIGIAMTGMLRRAVTRQLRAQALRLP</sequence>
<evidence type="ECO:0000313" key="3">
    <source>
        <dbReference type="EMBL" id="GMA34950.1"/>
    </source>
</evidence>
<keyword evidence="4" id="KW-1185">Reference proteome</keyword>
<proteinExistence type="predicted"/>
<feature type="domain" description="AraC-type arabinose-binding/dimerisation" evidence="2">
    <location>
        <begin position="6"/>
        <end position="58"/>
    </location>
</feature>
<evidence type="ECO:0000259" key="2">
    <source>
        <dbReference type="Pfam" id="PF02311"/>
    </source>
</evidence>
<evidence type="ECO:0000256" key="1">
    <source>
        <dbReference type="ARBA" id="ARBA00023125"/>
    </source>
</evidence>
<accession>A0ABQ6IC67</accession>
<dbReference type="SUPFAM" id="SSF51182">
    <property type="entry name" value="RmlC-like cupins"/>
    <property type="match status" value="1"/>
</dbReference>
<keyword evidence="1" id="KW-0238">DNA-binding</keyword>
<dbReference type="Pfam" id="PF02311">
    <property type="entry name" value="AraC_binding"/>
    <property type="match status" value="1"/>
</dbReference>
<gene>
    <name evidence="3" type="ORF">GCM10025876_11540</name>
</gene>
<dbReference type="EMBL" id="BSUN01000001">
    <property type="protein sequence ID" value="GMA34950.1"/>
    <property type="molecule type" value="Genomic_DNA"/>
</dbReference>
<reference evidence="4" key="1">
    <citation type="journal article" date="2019" name="Int. J. Syst. Evol. Microbiol.">
        <title>The Global Catalogue of Microorganisms (GCM) 10K type strain sequencing project: providing services to taxonomists for standard genome sequencing and annotation.</title>
        <authorList>
            <consortium name="The Broad Institute Genomics Platform"/>
            <consortium name="The Broad Institute Genome Sequencing Center for Infectious Disease"/>
            <person name="Wu L."/>
            <person name="Ma J."/>
        </authorList>
    </citation>
    <scope>NUCLEOTIDE SEQUENCE [LARGE SCALE GENOMIC DNA]</scope>
    <source>
        <strain evidence="4">NBRC 112299</strain>
    </source>
</reference>
<protein>
    <recommendedName>
        <fullName evidence="2">AraC-type arabinose-binding/dimerisation domain-containing protein</fullName>
    </recommendedName>
</protein>
<dbReference type="Gene3D" id="2.60.120.10">
    <property type="entry name" value="Jelly Rolls"/>
    <property type="match status" value="1"/>
</dbReference>
<dbReference type="InterPro" id="IPR014710">
    <property type="entry name" value="RmlC-like_jellyroll"/>
</dbReference>
<dbReference type="InterPro" id="IPR003313">
    <property type="entry name" value="AraC-bd"/>
</dbReference>
<dbReference type="Proteomes" id="UP001157125">
    <property type="component" value="Unassembled WGS sequence"/>
</dbReference>